<evidence type="ECO:0000256" key="1">
    <source>
        <dbReference type="ARBA" id="ARBA00009431"/>
    </source>
</evidence>
<gene>
    <name evidence="2" type="ORF">PIB30_103489</name>
</gene>
<dbReference type="Proteomes" id="UP001341840">
    <property type="component" value="Unassembled WGS sequence"/>
</dbReference>
<organism evidence="2 3">
    <name type="scientific">Stylosanthes scabra</name>
    <dbReference type="NCBI Taxonomy" id="79078"/>
    <lineage>
        <taxon>Eukaryota</taxon>
        <taxon>Viridiplantae</taxon>
        <taxon>Streptophyta</taxon>
        <taxon>Embryophyta</taxon>
        <taxon>Tracheophyta</taxon>
        <taxon>Spermatophyta</taxon>
        <taxon>Magnoliopsida</taxon>
        <taxon>eudicotyledons</taxon>
        <taxon>Gunneridae</taxon>
        <taxon>Pentapetalae</taxon>
        <taxon>rosids</taxon>
        <taxon>fabids</taxon>
        <taxon>Fabales</taxon>
        <taxon>Fabaceae</taxon>
        <taxon>Papilionoideae</taxon>
        <taxon>50 kb inversion clade</taxon>
        <taxon>dalbergioids sensu lato</taxon>
        <taxon>Dalbergieae</taxon>
        <taxon>Pterocarpus clade</taxon>
        <taxon>Stylosanthes</taxon>
    </lineage>
</organism>
<name>A0ABU6R0P5_9FABA</name>
<comment type="similarity">
    <text evidence="1">Belongs to the peptidase S10 family.</text>
</comment>
<dbReference type="EMBL" id="JASCZI010003374">
    <property type="protein sequence ID" value="MED6116794.1"/>
    <property type="molecule type" value="Genomic_DNA"/>
</dbReference>
<keyword evidence="3" id="KW-1185">Reference proteome</keyword>
<dbReference type="Gene3D" id="3.40.50.1820">
    <property type="entry name" value="alpha/beta hydrolase"/>
    <property type="match status" value="1"/>
</dbReference>
<evidence type="ECO:0000313" key="2">
    <source>
        <dbReference type="EMBL" id="MED6116794.1"/>
    </source>
</evidence>
<dbReference type="InterPro" id="IPR001563">
    <property type="entry name" value="Peptidase_S10"/>
</dbReference>
<dbReference type="Pfam" id="PF00450">
    <property type="entry name" value="Peptidase_S10"/>
    <property type="match status" value="1"/>
</dbReference>
<dbReference type="InterPro" id="IPR029058">
    <property type="entry name" value="AB_hydrolase_fold"/>
</dbReference>
<protein>
    <submittedName>
        <fullName evidence="2">Uncharacterized protein</fullName>
    </submittedName>
</protein>
<dbReference type="SUPFAM" id="SSF53474">
    <property type="entry name" value="alpha/beta-Hydrolases"/>
    <property type="match status" value="1"/>
</dbReference>
<comment type="caution">
    <text evidence="2">The sequence shown here is derived from an EMBL/GenBank/DDBJ whole genome shotgun (WGS) entry which is preliminary data.</text>
</comment>
<sequence length="137" mass="15301">MGKFLNQEKVKEALGVGKLEFVSCSRTVYDAMNGDWMKNLEVDIPTLLEDGIRLLVYAGDEDLICNWLGNSRWVNAMKWSGQEKFGAAPTTQFVVNGSQAGSLKSYGPLAFLKVNEAGHMWSQWINQKLHLKCSQDG</sequence>
<proteinExistence type="inferred from homology"/>
<reference evidence="2 3" key="1">
    <citation type="journal article" date="2023" name="Plants (Basel)">
        <title>Bridging the Gap: Combining Genomics and Transcriptomics Approaches to Understand Stylosanthes scabra, an Orphan Legume from the Brazilian Caatinga.</title>
        <authorList>
            <person name="Ferreira-Neto J.R.C."/>
            <person name="da Silva M.D."/>
            <person name="Binneck E."/>
            <person name="de Melo N.F."/>
            <person name="da Silva R.H."/>
            <person name="de Melo A.L.T.M."/>
            <person name="Pandolfi V."/>
            <person name="Bustamante F.O."/>
            <person name="Brasileiro-Vidal A.C."/>
            <person name="Benko-Iseppon A.M."/>
        </authorList>
    </citation>
    <scope>NUCLEOTIDE SEQUENCE [LARGE SCALE GENOMIC DNA]</scope>
    <source>
        <tissue evidence="2">Leaves</tissue>
    </source>
</reference>
<evidence type="ECO:0000313" key="3">
    <source>
        <dbReference type="Proteomes" id="UP001341840"/>
    </source>
</evidence>
<accession>A0ABU6R0P5</accession>